<dbReference type="HOGENOM" id="CLU_2853312_0_0_1"/>
<reference evidence="1" key="1">
    <citation type="journal article" date="2013" name="Nat. Commun.">
        <title>Whole-genome sequencing of Oryza brachyantha reveals mechanisms underlying Oryza genome evolution.</title>
        <authorList>
            <person name="Chen J."/>
            <person name="Huang Q."/>
            <person name="Gao D."/>
            <person name="Wang J."/>
            <person name="Lang Y."/>
            <person name="Liu T."/>
            <person name="Li B."/>
            <person name="Bai Z."/>
            <person name="Luis Goicoechea J."/>
            <person name="Liang C."/>
            <person name="Chen C."/>
            <person name="Zhang W."/>
            <person name="Sun S."/>
            <person name="Liao Y."/>
            <person name="Zhang X."/>
            <person name="Yang L."/>
            <person name="Song C."/>
            <person name="Wang M."/>
            <person name="Shi J."/>
            <person name="Liu G."/>
            <person name="Liu J."/>
            <person name="Zhou H."/>
            <person name="Zhou W."/>
            <person name="Yu Q."/>
            <person name="An N."/>
            <person name="Chen Y."/>
            <person name="Cai Q."/>
            <person name="Wang B."/>
            <person name="Liu B."/>
            <person name="Min J."/>
            <person name="Huang Y."/>
            <person name="Wu H."/>
            <person name="Li Z."/>
            <person name="Zhang Y."/>
            <person name="Yin Y."/>
            <person name="Song W."/>
            <person name="Jiang J."/>
            <person name="Jackson S.A."/>
            <person name="Wing R.A."/>
            <person name="Wang J."/>
            <person name="Chen M."/>
        </authorList>
    </citation>
    <scope>NUCLEOTIDE SEQUENCE [LARGE SCALE GENOMIC DNA]</scope>
    <source>
        <strain evidence="1">cv. IRGC 101232</strain>
    </source>
</reference>
<dbReference type="Gramene" id="OB11G20120.1">
    <property type="protein sequence ID" value="OB11G20120.1"/>
    <property type="gene ID" value="OB11G20120"/>
</dbReference>
<accession>J3N876</accession>
<organism evidence="1">
    <name type="scientific">Oryza brachyantha</name>
    <name type="common">malo sina</name>
    <dbReference type="NCBI Taxonomy" id="4533"/>
    <lineage>
        <taxon>Eukaryota</taxon>
        <taxon>Viridiplantae</taxon>
        <taxon>Streptophyta</taxon>
        <taxon>Embryophyta</taxon>
        <taxon>Tracheophyta</taxon>
        <taxon>Spermatophyta</taxon>
        <taxon>Magnoliopsida</taxon>
        <taxon>Liliopsida</taxon>
        <taxon>Poales</taxon>
        <taxon>Poaceae</taxon>
        <taxon>BOP clade</taxon>
        <taxon>Oryzoideae</taxon>
        <taxon>Oryzeae</taxon>
        <taxon>Oryzinae</taxon>
        <taxon>Oryza</taxon>
    </lineage>
</organism>
<evidence type="ECO:0000313" key="1">
    <source>
        <dbReference type="EnsemblPlants" id="OB11G20120.1"/>
    </source>
</evidence>
<dbReference type="AlphaFoldDB" id="J3N876"/>
<dbReference type="Proteomes" id="UP000006038">
    <property type="component" value="Chromosome 11"/>
</dbReference>
<evidence type="ECO:0000313" key="2">
    <source>
        <dbReference type="Proteomes" id="UP000006038"/>
    </source>
</evidence>
<name>J3N876_ORYBR</name>
<sequence>MVIGHTRLEGLIFNCLDLGGCGLLFAVKMANVENYTPASKGSQTPPKKAATMIIATLVRLFRRTI</sequence>
<protein>
    <submittedName>
        <fullName evidence="1">Uncharacterized protein</fullName>
    </submittedName>
</protein>
<reference evidence="1" key="2">
    <citation type="submission" date="2013-04" db="UniProtKB">
        <authorList>
            <consortium name="EnsemblPlants"/>
        </authorList>
    </citation>
    <scope>IDENTIFICATION</scope>
</reference>
<dbReference type="EnsemblPlants" id="OB11G20120.1">
    <property type="protein sequence ID" value="OB11G20120.1"/>
    <property type="gene ID" value="OB11G20120"/>
</dbReference>
<keyword evidence="2" id="KW-1185">Reference proteome</keyword>
<proteinExistence type="predicted"/>